<dbReference type="PROSITE" id="PS51257">
    <property type="entry name" value="PROKAR_LIPOPROTEIN"/>
    <property type="match status" value="1"/>
</dbReference>
<accession>A0A831VPQ3</accession>
<dbReference type="Proteomes" id="UP000886191">
    <property type="component" value="Unassembled WGS sequence"/>
</dbReference>
<dbReference type="AlphaFoldDB" id="A0A831VPQ3"/>
<evidence type="ECO:0008006" key="2">
    <source>
        <dbReference type="Google" id="ProtNLM"/>
    </source>
</evidence>
<dbReference type="EMBL" id="DRGL01000074">
    <property type="protein sequence ID" value="HEA23115.1"/>
    <property type="molecule type" value="Genomic_DNA"/>
</dbReference>
<name>A0A831VPQ3_9FLAO</name>
<proteinExistence type="predicted"/>
<sequence length="161" mass="18365">MIFKTRFFLIPILFIFTACNKDDDKVTESDRAEALLGQWKYEAIMSDKAIDIDGDGTVNIDLFNTQEIRQCLKDNLTFFTEMGSESGGSYSINENGLACDDQDPFSTIEEDNYRLEDNSIIKFDNRNEMRIIQLTKSRLEIETSDNLGGEDVVVTITYKKG</sequence>
<organism evidence="1">
    <name type="scientific">Pricia antarctica</name>
    <dbReference type="NCBI Taxonomy" id="641691"/>
    <lineage>
        <taxon>Bacteria</taxon>
        <taxon>Pseudomonadati</taxon>
        <taxon>Bacteroidota</taxon>
        <taxon>Flavobacteriia</taxon>
        <taxon>Flavobacteriales</taxon>
        <taxon>Flavobacteriaceae</taxon>
        <taxon>Pricia</taxon>
    </lineage>
</organism>
<gene>
    <name evidence="1" type="ORF">ENH87_19675</name>
</gene>
<protein>
    <recommendedName>
        <fullName evidence="2">Lipocalin-like domain-containing protein</fullName>
    </recommendedName>
</protein>
<reference evidence="1" key="1">
    <citation type="journal article" date="2020" name="mSystems">
        <title>Genome- and Community-Level Interaction Insights into Carbon Utilization and Element Cycling Functions of Hydrothermarchaeota in Hydrothermal Sediment.</title>
        <authorList>
            <person name="Zhou Z."/>
            <person name="Liu Y."/>
            <person name="Xu W."/>
            <person name="Pan J."/>
            <person name="Luo Z.H."/>
            <person name="Li M."/>
        </authorList>
    </citation>
    <scope>NUCLEOTIDE SEQUENCE [LARGE SCALE GENOMIC DNA]</scope>
    <source>
        <strain evidence="1">HyVt-345</strain>
    </source>
</reference>
<evidence type="ECO:0000313" key="1">
    <source>
        <dbReference type="EMBL" id="HEA23115.1"/>
    </source>
</evidence>
<comment type="caution">
    <text evidence="1">The sequence shown here is derived from an EMBL/GenBank/DDBJ whole genome shotgun (WGS) entry which is preliminary data.</text>
</comment>